<name>A0ABS7U2D9_9BACT</name>
<feature type="transmembrane region" description="Helical" evidence="2">
    <location>
        <begin position="30"/>
        <end position="50"/>
    </location>
</feature>
<keyword evidence="2" id="KW-0472">Membrane</keyword>
<evidence type="ECO:0000313" key="5">
    <source>
        <dbReference type="Proteomes" id="UP001139031"/>
    </source>
</evidence>
<dbReference type="RefSeq" id="WP_224196314.1">
    <property type="nucleotide sequence ID" value="NZ_JAIRAU010000048.1"/>
</dbReference>
<dbReference type="Gene3D" id="3.30.70.1230">
    <property type="entry name" value="Nucleotide cyclase"/>
    <property type="match status" value="1"/>
</dbReference>
<dbReference type="PANTHER" id="PTHR43081">
    <property type="entry name" value="ADENYLATE CYCLASE, TERMINAL-DIFFERENTIATION SPECIFIC-RELATED"/>
    <property type="match status" value="1"/>
</dbReference>
<dbReference type="SMART" id="SM00044">
    <property type="entry name" value="CYCc"/>
    <property type="match status" value="1"/>
</dbReference>
<dbReference type="Proteomes" id="UP001139031">
    <property type="component" value="Unassembled WGS sequence"/>
</dbReference>
<feature type="region of interest" description="Disordered" evidence="1">
    <location>
        <begin position="447"/>
        <end position="469"/>
    </location>
</feature>
<organism evidence="4 5">
    <name type="scientific">Nannocystis pusilla</name>
    <dbReference type="NCBI Taxonomy" id="889268"/>
    <lineage>
        <taxon>Bacteria</taxon>
        <taxon>Pseudomonadati</taxon>
        <taxon>Myxococcota</taxon>
        <taxon>Polyangia</taxon>
        <taxon>Nannocystales</taxon>
        <taxon>Nannocystaceae</taxon>
        <taxon>Nannocystis</taxon>
    </lineage>
</organism>
<dbReference type="Pfam" id="PF00211">
    <property type="entry name" value="Guanylate_cyc"/>
    <property type="match status" value="1"/>
</dbReference>
<feature type="transmembrane region" description="Helical" evidence="2">
    <location>
        <begin position="56"/>
        <end position="76"/>
    </location>
</feature>
<keyword evidence="2" id="KW-1133">Transmembrane helix</keyword>
<dbReference type="InterPro" id="IPR050697">
    <property type="entry name" value="Adenylyl/Guanylyl_Cyclase_3/4"/>
</dbReference>
<sequence>MIWSRLGRRQKSAMASAIDREQEQSVRRVNAIRFAGASGLLGLYAVLDLLLQQAEWGAGGVRIVASYWLIAGALFLGGRRLGGRGSVLGVAIALVDVPFIFVLLYSTMGTGSAAGTAGFAVGVFALFIILSAITLQRPLVVACAVVGSALEIVLQVTAGVTVGAMVATVLLLSLVAATCAYLMGRFRFLIETTARDQLRLDRMGRYFSPAVAELLSQAREQQALGESRELTVLFSDIRGFTTLAESMPSEAVVRLLNDYLTCMVDVIFAAGGTLDKFMGDGIMAYFGAPIEQPDHADRAMWCALHMQEALHRFNLAREEAGVPALKIGVGLHSGQVIVGDIGSPRRREYTAIGDVVNVASRLEALTKQLASPILVSETTKARIRGPVKFVQAPEVPIRGRSGPLTVFVPALDPAAGELAGIWLRDHESILALAQAADSTAVGETIESVGADDSNPWLAKKRAPASAASR</sequence>
<feature type="domain" description="Guanylate cyclase" evidence="3">
    <location>
        <begin position="231"/>
        <end position="363"/>
    </location>
</feature>
<dbReference type="PANTHER" id="PTHR43081:SF1">
    <property type="entry name" value="ADENYLATE CYCLASE, TERMINAL-DIFFERENTIATION SPECIFIC"/>
    <property type="match status" value="1"/>
</dbReference>
<evidence type="ECO:0000259" key="3">
    <source>
        <dbReference type="PROSITE" id="PS50125"/>
    </source>
</evidence>
<dbReference type="CDD" id="cd07302">
    <property type="entry name" value="CHD"/>
    <property type="match status" value="1"/>
</dbReference>
<accession>A0ABS7U2D9</accession>
<protein>
    <submittedName>
        <fullName evidence="4">Adenylate/guanylate cyclase domain-containing protein</fullName>
    </submittedName>
</protein>
<dbReference type="PROSITE" id="PS50125">
    <property type="entry name" value="GUANYLATE_CYCLASE_2"/>
    <property type="match status" value="1"/>
</dbReference>
<dbReference type="EMBL" id="JAIRAU010000048">
    <property type="protein sequence ID" value="MBZ5714581.1"/>
    <property type="molecule type" value="Genomic_DNA"/>
</dbReference>
<evidence type="ECO:0000256" key="1">
    <source>
        <dbReference type="SAM" id="MobiDB-lite"/>
    </source>
</evidence>
<feature type="transmembrane region" description="Helical" evidence="2">
    <location>
        <begin position="164"/>
        <end position="183"/>
    </location>
</feature>
<dbReference type="InterPro" id="IPR001054">
    <property type="entry name" value="A/G_cyclase"/>
</dbReference>
<reference evidence="4" key="1">
    <citation type="submission" date="2021-08" db="EMBL/GenBank/DDBJ databases">
        <authorList>
            <person name="Stevens D.C."/>
        </authorList>
    </citation>
    <scope>NUCLEOTIDE SEQUENCE</scope>
    <source>
        <strain evidence="4">DSM 53165</strain>
    </source>
</reference>
<evidence type="ECO:0000313" key="4">
    <source>
        <dbReference type="EMBL" id="MBZ5714581.1"/>
    </source>
</evidence>
<feature type="transmembrane region" description="Helical" evidence="2">
    <location>
        <begin position="113"/>
        <end position="132"/>
    </location>
</feature>
<keyword evidence="5" id="KW-1185">Reference proteome</keyword>
<feature type="transmembrane region" description="Helical" evidence="2">
    <location>
        <begin position="88"/>
        <end position="107"/>
    </location>
</feature>
<gene>
    <name evidence="4" type="ORF">K7C98_35560</name>
</gene>
<dbReference type="InterPro" id="IPR029787">
    <property type="entry name" value="Nucleotide_cyclase"/>
</dbReference>
<keyword evidence="2" id="KW-0812">Transmembrane</keyword>
<proteinExistence type="predicted"/>
<dbReference type="SUPFAM" id="SSF55073">
    <property type="entry name" value="Nucleotide cyclase"/>
    <property type="match status" value="1"/>
</dbReference>
<comment type="caution">
    <text evidence="4">The sequence shown here is derived from an EMBL/GenBank/DDBJ whole genome shotgun (WGS) entry which is preliminary data.</text>
</comment>
<evidence type="ECO:0000256" key="2">
    <source>
        <dbReference type="SAM" id="Phobius"/>
    </source>
</evidence>
<feature type="transmembrane region" description="Helical" evidence="2">
    <location>
        <begin position="139"/>
        <end position="158"/>
    </location>
</feature>